<dbReference type="GO" id="GO:0016491">
    <property type="term" value="F:oxidoreductase activity"/>
    <property type="evidence" value="ECO:0007669"/>
    <property type="project" value="UniProtKB-KW"/>
</dbReference>
<name>A0A096CT20_9FIRM</name>
<dbReference type="AlphaFoldDB" id="A0A096CT20"/>
<dbReference type="EMBL" id="AZTB01000067">
    <property type="protein sequence ID" value="KGG79679.1"/>
    <property type="molecule type" value="Genomic_DNA"/>
</dbReference>
<gene>
    <name evidence="5" type="ORF">Y919_10565</name>
</gene>
<organism evidence="5 6">
    <name type="scientific">Caloranaerobacter azorensis H53214</name>
    <dbReference type="NCBI Taxonomy" id="1156417"/>
    <lineage>
        <taxon>Bacteria</taxon>
        <taxon>Bacillati</taxon>
        <taxon>Bacillota</taxon>
        <taxon>Tissierellia</taxon>
        <taxon>Tissierellales</taxon>
        <taxon>Thermohalobacteraceae</taxon>
        <taxon>Caloranaerobacter</taxon>
    </lineage>
</organism>
<dbReference type="SUPFAM" id="SSF55347">
    <property type="entry name" value="Glyceraldehyde-3-phosphate dehydrogenase-like, C-terminal domain"/>
    <property type="match status" value="1"/>
</dbReference>
<dbReference type="Proteomes" id="UP000029622">
    <property type="component" value="Unassembled WGS sequence"/>
</dbReference>
<evidence type="ECO:0000313" key="5">
    <source>
        <dbReference type="EMBL" id="KGG79679.1"/>
    </source>
</evidence>
<dbReference type="PANTHER" id="PTHR42840">
    <property type="entry name" value="NAD(P)-BINDING ROSSMANN-FOLD SUPERFAMILY PROTEIN-RELATED"/>
    <property type="match status" value="1"/>
</dbReference>
<dbReference type="Pfam" id="PF01408">
    <property type="entry name" value="GFO_IDH_MocA"/>
    <property type="match status" value="1"/>
</dbReference>
<dbReference type="Gene3D" id="3.40.50.720">
    <property type="entry name" value="NAD(P)-binding Rossmann-like Domain"/>
    <property type="match status" value="1"/>
</dbReference>
<dbReference type="Gene3D" id="3.30.360.10">
    <property type="entry name" value="Dihydrodipicolinate Reductase, domain 2"/>
    <property type="match status" value="1"/>
</dbReference>
<feature type="domain" description="GFO/IDH/MocA-like oxidoreductase" evidence="4">
    <location>
        <begin position="181"/>
        <end position="289"/>
    </location>
</feature>
<evidence type="ECO:0000259" key="3">
    <source>
        <dbReference type="Pfam" id="PF01408"/>
    </source>
</evidence>
<dbReference type="PANTHER" id="PTHR42840:SF3">
    <property type="entry name" value="BINDING ROSSMANN FOLD OXIDOREDUCTASE, PUTATIVE (AFU_ORTHOLOGUE AFUA_2G10240)-RELATED"/>
    <property type="match status" value="1"/>
</dbReference>
<keyword evidence="2" id="KW-0560">Oxidoreductase</keyword>
<reference evidence="5 6" key="1">
    <citation type="submission" date="2013-12" db="EMBL/GenBank/DDBJ databases">
        <title>Draft genome sequence of Caloranaerobacter sp. H53214.</title>
        <authorList>
            <person name="Jiang L.J."/>
            <person name="Shao Z.Z."/>
            <person name="Long M.N."/>
        </authorList>
    </citation>
    <scope>NUCLEOTIDE SEQUENCE [LARGE SCALE GENOMIC DNA]</scope>
    <source>
        <strain evidence="5 6">H53214</strain>
    </source>
</reference>
<protein>
    <submittedName>
        <fullName evidence="5">Oxidoreductase</fullName>
    </submittedName>
</protein>
<evidence type="ECO:0000256" key="1">
    <source>
        <dbReference type="ARBA" id="ARBA00010928"/>
    </source>
</evidence>
<evidence type="ECO:0000256" key="2">
    <source>
        <dbReference type="ARBA" id="ARBA00023002"/>
    </source>
</evidence>
<evidence type="ECO:0000259" key="4">
    <source>
        <dbReference type="Pfam" id="PF22725"/>
    </source>
</evidence>
<dbReference type="SUPFAM" id="SSF51735">
    <property type="entry name" value="NAD(P)-binding Rossmann-fold domains"/>
    <property type="match status" value="1"/>
</dbReference>
<dbReference type="InterPro" id="IPR055170">
    <property type="entry name" value="GFO_IDH_MocA-like_dom"/>
</dbReference>
<dbReference type="InterPro" id="IPR036291">
    <property type="entry name" value="NAD(P)-bd_dom_sf"/>
</dbReference>
<comment type="similarity">
    <text evidence="1">Belongs to the Gfo/Idh/MocA family.</text>
</comment>
<dbReference type="Pfam" id="PF22725">
    <property type="entry name" value="GFO_IDH_MocA_C3"/>
    <property type="match status" value="1"/>
</dbReference>
<evidence type="ECO:0000313" key="6">
    <source>
        <dbReference type="Proteomes" id="UP000029622"/>
    </source>
</evidence>
<dbReference type="STRING" id="1156417.Y919_10565"/>
<sequence length="383" mass="43120">MVGAGRATELHMNALQRVSGIPLRFKTIVARRPEQLLPAKERYGFEIASYNFNDLLIDPEIDVIDICTPPYVHEDMIIKAIQAGKHVICEKPLTGYFGNENDEKPVGLKVSKTIMYEEVLKSIENLKKIIDASDRKFMYAENFVYAPAVVKAAEIIYAKKSRILYMKGEESLKGSSSPVASEWSKTGGGTFIRTGSHPLSAILWLKQQEAQARGVDIFVESVLADMGRVTPLLSEYEHRHIMAYPNDVEDNGTVILTFSDGSKAVIIATDVCLGGSKNYLELYCNDANIKCNLTMNDMMSTYFLDEYGLDNVYLSEMLPTKIGWNKPFIADEVIRGYTDEMQDFMESIYHDREPKSGFKLAYDTIKITYAAYKSAEIGQRVKL</sequence>
<proteinExistence type="inferred from homology"/>
<comment type="caution">
    <text evidence="5">The sequence shown here is derived from an EMBL/GenBank/DDBJ whole genome shotgun (WGS) entry which is preliminary data.</text>
</comment>
<dbReference type="GO" id="GO:0000166">
    <property type="term" value="F:nucleotide binding"/>
    <property type="evidence" value="ECO:0007669"/>
    <property type="project" value="InterPro"/>
</dbReference>
<accession>A0A096CT20</accession>
<feature type="domain" description="Gfo/Idh/MocA-like oxidoreductase N-terminal" evidence="3">
    <location>
        <begin position="1"/>
        <end position="94"/>
    </location>
</feature>
<dbReference type="InterPro" id="IPR000683">
    <property type="entry name" value="Gfo/Idh/MocA-like_OxRdtase_N"/>
</dbReference>